<keyword evidence="2" id="KW-1185">Reference proteome</keyword>
<accession>A0ABR8T3M5</accession>
<comment type="caution">
    <text evidence="1">The sequence shown here is derived from an EMBL/GenBank/DDBJ whole genome shotgun (WGS) entry which is preliminary data.</text>
</comment>
<evidence type="ECO:0000313" key="2">
    <source>
        <dbReference type="Proteomes" id="UP000608071"/>
    </source>
</evidence>
<evidence type="ECO:0000313" key="1">
    <source>
        <dbReference type="EMBL" id="MBD7970356.1"/>
    </source>
</evidence>
<sequence>MDKLKQKEKEQAIRQLEKFGFIVRPGYPRTEVPFTGLVGKRRTPLHVNSEQGNYKKNN</sequence>
<dbReference type="RefSeq" id="WP_191803354.1">
    <property type="nucleotide sequence ID" value="NZ_JACSQL010000011.1"/>
</dbReference>
<proteinExistence type="predicted"/>
<organism evidence="1 2">
    <name type="scientific">Paenibacillus gallinarum</name>
    <dbReference type="NCBI Taxonomy" id="2762232"/>
    <lineage>
        <taxon>Bacteria</taxon>
        <taxon>Bacillati</taxon>
        <taxon>Bacillota</taxon>
        <taxon>Bacilli</taxon>
        <taxon>Bacillales</taxon>
        <taxon>Paenibacillaceae</taxon>
        <taxon>Paenibacillus</taxon>
    </lineage>
</organism>
<dbReference type="Proteomes" id="UP000608071">
    <property type="component" value="Unassembled WGS sequence"/>
</dbReference>
<dbReference type="EMBL" id="JACSQL010000011">
    <property type="protein sequence ID" value="MBD7970356.1"/>
    <property type="molecule type" value="Genomic_DNA"/>
</dbReference>
<reference evidence="1 2" key="1">
    <citation type="submission" date="2020-08" db="EMBL/GenBank/DDBJ databases">
        <title>A Genomic Blueprint of the Chicken Gut Microbiome.</title>
        <authorList>
            <person name="Gilroy R."/>
            <person name="Ravi A."/>
            <person name="Getino M."/>
            <person name="Pursley I."/>
            <person name="Horton D.L."/>
            <person name="Alikhan N.-F."/>
            <person name="Baker D."/>
            <person name="Gharbi K."/>
            <person name="Hall N."/>
            <person name="Watson M."/>
            <person name="Adriaenssens E.M."/>
            <person name="Foster-Nyarko E."/>
            <person name="Jarju S."/>
            <person name="Secka A."/>
            <person name="Antonio M."/>
            <person name="Oren A."/>
            <person name="Chaudhuri R."/>
            <person name="La Ragione R.M."/>
            <person name="Hildebrand F."/>
            <person name="Pallen M.J."/>
        </authorList>
    </citation>
    <scope>NUCLEOTIDE SEQUENCE [LARGE SCALE GENOMIC DNA]</scope>
    <source>
        <strain evidence="1 2">Sa2BVA9</strain>
    </source>
</reference>
<gene>
    <name evidence="1" type="ORF">H9647_20010</name>
</gene>
<name>A0ABR8T3M5_9BACL</name>
<protein>
    <submittedName>
        <fullName evidence="1">Uncharacterized protein</fullName>
    </submittedName>
</protein>